<name>A0A368W516_9BACL</name>
<accession>A0A368W516</accession>
<proteinExistence type="predicted"/>
<comment type="caution">
    <text evidence="1">The sequence shown here is derived from an EMBL/GenBank/DDBJ whole genome shotgun (WGS) entry which is preliminary data.</text>
</comment>
<evidence type="ECO:0000313" key="2">
    <source>
        <dbReference type="Proteomes" id="UP000252415"/>
    </source>
</evidence>
<organism evidence="1 2">
    <name type="scientific">Paenibacillus prosopidis</name>
    <dbReference type="NCBI Taxonomy" id="630520"/>
    <lineage>
        <taxon>Bacteria</taxon>
        <taxon>Bacillati</taxon>
        <taxon>Bacillota</taxon>
        <taxon>Bacilli</taxon>
        <taxon>Bacillales</taxon>
        <taxon>Paenibacillaceae</taxon>
        <taxon>Paenibacillus</taxon>
    </lineage>
</organism>
<keyword evidence="2" id="KW-1185">Reference proteome</keyword>
<dbReference type="EMBL" id="QPJD01000007">
    <property type="protein sequence ID" value="RCW47956.1"/>
    <property type="molecule type" value="Genomic_DNA"/>
</dbReference>
<sequence>MSILTAIKVNWHKLSRNYHMLLLEDCLDHEFKLKLRRKVEYHVLKLSNY</sequence>
<dbReference type="AlphaFoldDB" id="A0A368W516"/>
<dbReference type="RefSeq" id="WP_181873494.1">
    <property type="nucleotide sequence ID" value="NZ_QPJD01000007.1"/>
</dbReference>
<reference evidence="1 2" key="1">
    <citation type="submission" date="2018-07" db="EMBL/GenBank/DDBJ databases">
        <title>Genomic Encyclopedia of Type Strains, Phase III (KMG-III): the genomes of soil and plant-associated and newly described type strains.</title>
        <authorList>
            <person name="Whitman W."/>
        </authorList>
    </citation>
    <scope>NUCLEOTIDE SEQUENCE [LARGE SCALE GENOMIC DNA]</scope>
    <source>
        <strain evidence="1 2">CECT 7506</strain>
    </source>
</reference>
<gene>
    <name evidence="1" type="ORF">DFP97_107158</name>
</gene>
<protein>
    <submittedName>
        <fullName evidence="1">Uncharacterized protein</fullName>
    </submittedName>
</protein>
<dbReference type="Proteomes" id="UP000252415">
    <property type="component" value="Unassembled WGS sequence"/>
</dbReference>
<evidence type="ECO:0000313" key="1">
    <source>
        <dbReference type="EMBL" id="RCW47956.1"/>
    </source>
</evidence>